<dbReference type="GO" id="GO:0016491">
    <property type="term" value="F:oxidoreductase activity"/>
    <property type="evidence" value="ECO:0007669"/>
    <property type="project" value="InterPro"/>
</dbReference>
<evidence type="ECO:0000256" key="2">
    <source>
        <dbReference type="SAM" id="MobiDB-lite"/>
    </source>
</evidence>
<keyword evidence="4" id="KW-1185">Reference proteome</keyword>
<reference evidence="3 4" key="1">
    <citation type="journal article" date="2018" name="Mol. Biol. Evol.">
        <title>Broad Genomic Sampling Reveals a Smut Pathogenic Ancestry of the Fungal Clade Ustilaginomycotina.</title>
        <authorList>
            <person name="Kijpornyongpan T."/>
            <person name="Mondo S.J."/>
            <person name="Barry K."/>
            <person name="Sandor L."/>
            <person name="Lee J."/>
            <person name="Lipzen A."/>
            <person name="Pangilinan J."/>
            <person name="LaButti K."/>
            <person name="Hainaut M."/>
            <person name="Henrissat B."/>
            <person name="Grigoriev I.V."/>
            <person name="Spatafora J.W."/>
            <person name="Aime M.C."/>
        </authorList>
    </citation>
    <scope>NUCLEOTIDE SEQUENCE [LARGE SCALE GENOMIC DNA]</scope>
    <source>
        <strain evidence="3 4">MCA 4186</strain>
    </source>
</reference>
<dbReference type="GeneID" id="37267350"/>
<evidence type="ECO:0000256" key="1">
    <source>
        <dbReference type="ARBA" id="ARBA00023604"/>
    </source>
</evidence>
<dbReference type="PANTHER" id="PTHR34598:SF3">
    <property type="entry name" value="OXIDOREDUCTASE AN1597"/>
    <property type="match status" value="1"/>
</dbReference>
<evidence type="ECO:0008006" key="5">
    <source>
        <dbReference type="Google" id="ProtNLM"/>
    </source>
</evidence>
<dbReference type="EMBL" id="KZ819293">
    <property type="protein sequence ID" value="PWN97804.1"/>
    <property type="molecule type" value="Genomic_DNA"/>
</dbReference>
<dbReference type="STRING" id="58919.A0A316Z9W4"/>
<evidence type="ECO:0000313" key="4">
    <source>
        <dbReference type="Proteomes" id="UP000245946"/>
    </source>
</evidence>
<protein>
    <recommendedName>
        <fullName evidence="5">Methyltransferase</fullName>
    </recommendedName>
</protein>
<proteinExistence type="inferred from homology"/>
<feature type="compositionally biased region" description="Basic and acidic residues" evidence="2">
    <location>
        <begin position="139"/>
        <end position="148"/>
    </location>
</feature>
<dbReference type="AlphaFoldDB" id="A0A316Z9W4"/>
<organism evidence="3 4">
    <name type="scientific">Tilletiopsis washingtonensis</name>
    <dbReference type="NCBI Taxonomy" id="58919"/>
    <lineage>
        <taxon>Eukaryota</taxon>
        <taxon>Fungi</taxon>
        <taxon>Dikarya</taxon>
        <taxon>Basidiomycota</taxon>
        <taxon>Ustilaginomycotina</taxon>
        <taxon>Exobasidiomycetes</taxon>
        <taxon>Entylomatales</taxon>
        <taxon>Entylomatales incertae sedis</taxon>
        <taxon>Tilletiopsis</taxon>
    </lineage>
</organism>
<comment type="similarity">
    <text evidence="1">Belongs to the asaB hydroxylase/desaturase family.</text>
</comment>
<dbReference type="NCBIfam" id="NF041278">
    <property type="entry name" value="CmcJ_NvfI_EfuI"/>
    <property type="match status" value="1"/>
</dbReference>
<sequence length="293" mass="33621">MVRASINYLDRAVQAPYQYLCEPPAGEAIDNFRDDVVPLDVEDISGVPLPEQHARGWTTEQAGFQIVQGFGAPQTQAAWAEGRWDDDEWLRKQYYDDVTELLRKELGITSTFIFDHTVRKSGTEHLPDTPQNRKPVPRAHCDQSRRAGETRIRKHLGDDVLARVQRGELHCQLVNVWRPLRGPVEEFPLAVADSRSVDRGEDGGKPDWIASELRYETWSGETLLIHHNPKHQWYYYKGIDTDKSIFLKTYDSKTETRTPHTAFVDPTSRPDAQPRWSVEVRVLCFTETQPAAQ</sequence>
<evidence type="ECO:0000313" key="3">
    <source>
        <dbReference type="EMBL" id="PWN97804.1"/>
    </source>
</evidence>
<dbReference type="OrthoDB" id="412788at2759"/>
<feature type="region of interest" description="Disordered" evidence="2">
    <location>
        <begin position="122"/>
        <end position="148"/>
    </location>
</feature>
<dbReference type="InterPro" id="IPR044053">
    <property type="entry name" value="AsaB-like"/>
</dbReference>
<name>A0A316Z9W4_9BASI</name>
<dbReference type="Proteomes" id="UP000245946">
    <property type="component" value="Unassembled WGS sequence"/>
</dbReference>
<accession>A0A316Z9W4</accession>
<dbReference type="PANTHER" id="PTHR34598">
    <property type="entry name" value="BLL6449 PROTEIN"/>
    <property type="match status" value="1"/>
</dbReference>
<dbReference type="RefSeq" id="XP_025598083.1">
    <property type="nucleotide sequence ID" value="XM_025739804.1"/>
</dbReference>
<gene>
    <name evidence="3" type="ORF">FA09DRAFT_27459</name>
</gene>